<dbReference type="VEuPathDB" id="FungiDB:HMPREF1544_03410"/>
<dbReference type="AlphaFoldDB" id="S2JML2"/>
<dbReference type="eggNOG" id="KOG0619">
    <property type="taxonomic scope" value="Eukaryota"/>
</dbReference>
<organism evidence="4 5">
    <name type="scientific">Mucor circinelloides f. circinelloides (strain 1006PhL)</name>
    <name type="common">Mucormycosis agent</name>
    <name type="synonym">Calyptromyces circinelloides</name>
    <dbReference type="NCBI Taxonomy" id="1220926"/>
    <lineage>
        <taxon>Eukaryota</taxon>
        <taxon>Fungi</taxon>
        <taxon>Fungi incertae sedis</taxon>
        <taxon>Mucoromycota</taxon>
        <taxon>Mucoromycotina</taxon>
        <taxon>Mucoromycetes</taxon>
        <taxon>Mucorales</taxon>
        <taxon>Mucorineae</taxon>
        <taxon>Mucoraceae</taxon>
        <taxon>Mucor</taxon>
    </lineage>
</organism>
<evidence type="ECO:0008006" key="6">
    <source>
        <dbReference type="Google" id="ProtNLM"/>
    </source>
</evidence>
<evidence type="ECO:0000256" key="2">
    <source>
        <dbReference type="ARBA" id="ARBA00022737"/>
    </source>
</evidence>
<evidence type="ECO:0000313" key="5">
    <source>
        <dbReference type="Proteomes" id="UP000014254"/>
    </source>
</evidence>
<dbReference type="InterPro" id="IPR032675">
    <property type="entry name" value="LRR_dom_sf"/>
</dbReference>
<dbReference type="OMA" id="ICLTELM"/>
<dbReference type="InterPro" id="IPR003591">
    <property type="entry name" value="Leu-rich_rpt_typical-subtyp"/>
</dbReference>
<dbReference type="Pfam" id="PF13855">
    <property type="entry name" value="LRR_8"/>
    <property type="match status" value="2"/>
</dbReference>
<dbReference type="InParanoid" id="S2JML2"/>
<reference evidence="5" key="1">
    <citation type="submission" date="2013-05" db="EMBL/GenBank/DDBJ databases">
        <title>The Genome sequence of Mucor circinelloides f. circinelloides 1006PhL.</title>
        <authorList>
            <consortium name="The Broad Institute Genomics Platform"/>
            <person name="Cuomo C."/>
            <person name="Earl A."/>
            <person name="Findley K."/>
            <person name="Lee S.C."/>
            <person name="Walker B."/>
            <person name="Young S."/>
            <person name="Zeng Q."/>
            <person name="Gargeya S."/>
            <person name="Fitzgerald M."/>
            <person name="Haas B."/>
            <person name="Abouelleil A."/>
            <person name="Allen A.W."/>
            <person name="Alvarado L."/>
            <person name="Arachchi H.M."/>
            <person name="Berlin A.M."/>
            <person name="Chapman S.B."/>
            <person name="Gainer-Dewar J."/>
            <person name="Goldberg J."/>
            <person name="Griggs A."/>
            <person name="Gujja S."/>
            <person name="Hansen M."/>
            <person name="Howarth C."/>
            <person name="Imamovic A."/>
            <person name="Ireland A."/>
            <person name="Larimer J."/>
            <person name="McCowan C."/>
            <person name="Murphy C."/>
            <person name="Pearson M."/>
            <person name="Poon T.W."/>
            <person name="Priest M."/>
            <person name="Roberts A."/>
            <person name="Saif S."/>
            <person name="Shea T."/>
            <person name="Sisk P."/>
            <person name="Sykes S."/>
            <person name="Wortman J."/>
            <person name="Nusbaum C."/>
            <person name="Birren B."/>
        </authorList>
    </citation>
    <scope>NUCLEOTIDE SEQUENCE [LARGE SCALE GENOMIC DNA]</scope>
    <source>
        <strain evidence="5">1006PhL</strain>
    </source>
</reference>
<dbReference type="Proteomes" id="UP000014254">
    <property type="component" value="Unassembled WGS sequence"/>
</dbReference>
<accession>S2JML2</accession>
<dbReference type="SUPFAM" id="SSF52058">
    <property type="entry name" value="L domain-like"/>
    <property type="match status" value="1"/>
</dbReference>
<protein>
    <recommendedName>
        <fullName evidence="6">L domain-like protein</fullName>
    </recommendedName>
</protein>
<evidence type="ECO:0000313" key="4">
    <source>
        <dbReference type="EMBL" id="EPB89747.1"/>
    </source>
</evidence>
<proteinExistence type="predicted"/>
<evidence type="ECO:0000256" key="3">
    <source>
        <dbReference type="SAM" id="MobiDB-lite"/>
    </source>
</evidence>
<dbReference type="PANTHER" id="PTHR48051:SF1">
    <property type="entry name" value="RAS SUPPRESSOR PROTEIN 1"/>
    <property type="match status" value="1"/>
</dbReference>
<dbReference type="Gene3D" id="3.80.10.10">
    <property type="entry name" value="Ribonuclease Inhibitor"/>
    <property type="match status" value="2"/>
</dbReference>
<dbReference type="STRING" id="1220926.S2JML2"/>
<dbReference type="SMART" id="SM00364">
    <property type="entry name" value="LRR_BAC"/>
    <property type="match status" value="6"/>
</dbReference>
<keyword evidence="2" id="KW-0677">Repeat</keyword>
<dbReference type="GO" id="GO:0005737">
    <property type="term" value="C:cytoplasm"/>
    <property type="evidence" value="ECO:0007669"/>
    <property type="project" value="TreeGrafter"/>
</dbReference>
<dbReference type="OrthoDB" id="660555at2759"/>
<dbReference type="InterPro" id="IPR001611">
    <property type="entry name" value="Leu-rich_rpt"/>
</dbReference>
<keyword evidence="5" id="KW-1185">Reference proteome</keyword>
<keyword evidence="1" id="KW-0433">Leucine-rich repeat</keyword>
<dbReference type="Pfam" id="PF00560">
    <property type="entry name" value="LRR_1"/>
    <property type="match status" value="1"/>
</dbReference>
<sequence length="548" mass="62246">MAFPYLEGGKTLEGVTTAALSLDGSNFSYSSESSFSACSSSVHYYDGQEQHHHQLTIRRLGLSSEEFARHLLKSRNEHPQHIAALDASRNQISTLQTSLLQCFTHLTQLNLCCNNLSVIPEAILGLEHLQQLYLSENQIDAIPEAMPICLTELMVLNLDSNRIKVLPESIGQWKRLREFRLGSEYGGNLIEVLPEAVSEMLALVELDLSFNNLQHVGTTWRGLQKLKYLNLSHNRIKYLPILADDCCQLSTLDLSDNLIRTIPHAVANSVLRLMLNCQLQLLNLSNNRLQTVPTEMLDQAQTQVIIQGNPLISSSLQQYQDLIVQDEDNEDQQLNHITQQNDTQTVRDLIQTAIPMMDYRLHQEDQEETHSMTEDQPDPVTYDSPTTTTELDKDHSQPIYLVRSLREIALRSVVMFGDPLLLSDVPQHLAEDIRENLQLCPHCHSPFIHEWVSTVQLRTYQSHRSVPRQVRFCSTECWLAYKNMLQQEALAAQSEVHVRQQRQDALTYIAQHGNMLEPGSFEWVMAASLAATAQEEQADLLANAMMMM</sequence>
<dbReference type="PROSITE" id="PS51450">
    <property type="entry name" value="LRR"/>
    <property type="match status" value="2"/>
</dbReference>
<feature type="region of interest" description="Disordered" evidence="3">
    <location>
        <begin position="365"/>
        <end position="393"/>
    </location>
</feature>
<evidence type="ECO:0000256" key="1">
    <source>
        <dbReference type="ARBA" id="ARBA00022614"/>
    </source>
</evidence>
<dbReference type="SMART" id="SM00369">
    <property type="entry name" value="LRR_TYP"/>
    <property type="match status" value="7"/>
</dbReference>
<gene>
    <name evidence="4" type="ORF">HMPREF1544_03410</name>
</gene>
<dbReference type="PANTHER" id="PTHR48051">
    <property type="match status" value="1"/>
</dbReference>
<dbReference type="InterPro" id="IPR050216">
    <property type="entry name" value="LRR_domain-containing"/>
</dbReference>
<name>S2JML2_MUCC1</name>
<dbReference type="EMBL" id="KE123930">
    <property type="protein sequence ID" value="EPB89747.1"/>
    <property type="molecule type" value="Genomic_DNA"/>
</dbReference>